<evidence type="ECO:0000313" key="4">
    <source>
        <dbReference type="Proteomes" id="UP000000600"/>
    </source>
</evidence>
<dbReference type="HOGENOM" id="CLU_077274_0_0_1"/>
<dbReference type="Pfam" id="PF02197">
    <property type="entry name" value="RIIa"/>
    <property type="match status" value="1"/>
</dbReference>
<dbReference type="eggNOG" id="ENOG502SBYW">
    <property type="taxonomic scope" value="Eukaryota"/>
</dbReference>
<protein>
    <recommendedName>
        <fullName evidence="2">RIIa domain-containing protein</fullName>
    </recommendedName>
</protein>
<feature type="compositionally biased region" description="Polar residues" evidence="1">
    <location>
        <begin position="101"/>
        <end position="122"/>
    </location>
</feature>
<evidence type="ECO:0000256" key="1">
    <source>
        <dbReference type="SAM" id="MobiDB-lite"/>
    </source>
</evidence>
<dbReference type="RefSeq" id="XP_001435161.1">
    <property type="nucleotide sequence ID" value="XM_001435124.1"/>
</dbReference>
<evidence type="ECO:0000313" key="3">
    <source>
        <dbReference type="EMBL" id="CAK67764.1"/>
    </source>
</evidence>
<sequence>MASKYLQKYPVPEGFNQILHDFTREVLRDQPEDIIKYGVDYFECMRDGKEFKFESKFNIAQGQAPGRSHLPPKPINSIEQAKKVVETSNQRNEIERKASAPQKQASGSSHRTRQQSAGSQASHPEEKKAAKDYINELYQKVEQDIEDIETGKIEANNAFFQPHFVKNDEKDMEKIIKIQASAKGMLVRNQLKQQHPVEQPQVVYQEDEEGIVEEYAQDQEKDQ</sequence>
<dbReference type="GO" id="GO:0005516">
    <property type="term" value="F:calmodulin binding"/>
    <property type="evidence" value="ECO:0000318"/>
    <property type="project" value="GO_Central"/>
</dbReference>
<dbReference type="Proteomes" id="UP000000600">
    <property type="component" value="Unassembled WGS sequence"/>
</dbReference>
<dbReference type="Gene3D" id="1.20.890.10">
    <property type="entry name" value="cAMP-dependent protein kinase regulatory subunit, dimerization-anchoring domain"/>
    <property type="match status" value="1"/>
</dbReference>
<name>A0CAE7_PARTE</name>
<feature type="region of interest" description="Disordered" evidence="1">
    <location>
        <begin position="62"/>
        <end position="131"/>
    </location>
</feature>
<dbReference type="CDD" id="cd22984">
    <property type="entry name" value="DD_CrRSP7-like"/>
    <property type="match status" value="1"/>
</dbReference>
<keyword evidence="4" id="KW-1185">Reference proteome</keyword>
<evidence type="ECO:0000259" key="2">
    <source>
        <dbReference type="SMART" id="SM00394"/>
    </source>
</evidence>
<feature type="domain" description="RIIa" evidence="2">
    <location>
        <begin position="13"/>
        <end position="50"/>
    </location>
</feature>
<proteinExistence type="predicted"/>
<accession>A0CAE7</accession>
<dbReference type="KEGG" id="ptm:GSPATT00036544001"/>
<dbReference type="OMA" id="YFECMRD"/>
<dbReference type="PANTHER" id="PTHR10699">
    <property type="entry name" value="NEUROMODULIN"/>
    <property type="match status" value="1"/>
</dbReference>
<dbReference type="InParanoid" id="A0CAE7"/>
<organism evidence="3 4">
    <name type="scientific">Paramecium tetraurelia</name>
    <dbReference type="NCBI Taxonomy" id="5888"/>
    <lineage>
        <taxon>Eukaryota</taxon>
        <taxon>Sar</taxon>
        <taxon>Alveolata</taxon>
        <taxon>Ciliophora</taxon>
        <taxon>Intramacronucleata</taxon>
        <taxon>Oligohymenophorea</taxon>
        <taxon>Peniculida</taxon>
        <taxon>Parameciidae</taxon>
        <taxon>Paramecium</taxon>
    </lineage>
</organism>
<dbReference type="PANTHER" id="PTHR10699:SF11">
    <property type="entry name" value="IGLOO, ISOFORM A"/>
    <property type="match status" value="1"/>
</dbReference>
<dbReference type="SMART" id="SM00394">
    <property type="entry name" value="RIIa"/>
    <property type="match status" value="1"/>
</dbReference>
<dbReference type="PROSITE" id="PS50096">
    <property type="entry name" value="IQ"/>
    <property type="match status" value="1"/>
</dbReference>
<dbReference type="EMBL" id="CT868054">
    <property type="protein sequence ID" value="CAK67764.1"/>
    <property type="molecule type" value="Genomic_DNA"/>
</dbReference>
<dbReference type="AlphaFoldDB" id="A0CAE7"/>
<dbReference type="GeneID" id="5020946"/>
<dbReference type="InterPro" id="IPR003117">
    <property type="entry name" value="cAMP_dep_PK_reg_su_I/II_a/b"/>
</dbReference>
<dbReference type="SUPFAM" id="SSF47391">
    <property type="entry name" value="Dimerization-anchoring domain of cAMP-dependent PK regulatory subunit"/>
    <property type="match status" value="1"/>
</dbReference>
<dbReference type="OrthoDB" id="252964at2759"/>
<gene>
    <name evidence="3" type="ORF">GSPATT00036544001</name>
</gene>
<reference evidence="3 4" key="1">
    <citation type="journal article" date="2006" name="Nature">
        <title>Global trends of whole-genome duplications revealed by the ciliate Paramecium tetraurelia.</title>
        <authorList>
            <consortium name="Genoscope"/>
            <person name="Aury J.-M."/>
            <person name="Jaillon O."/>
            <person name="Duret L."/>
            <person name="Noel B."/>
            <person name="Jubin C."/>
            <person name="Porcel B.M."/>
            <person name="Segurens B."/>
            <person name="Daubin V."/>
            <person name="Anthouard V."/>
            <person name="Aiach N."/>
            <person name="Arnaiz O."/>
            <person name="Billaut A."/>
            <person name="Beisson J."/>
            <person name="Blanc I."/>
            <person name="Bouhouche K."/>
            <person name="Camara F."/>
            <person name="Duharcourt S."/>
            <person name="Guigo R."/>
            <person name="Gogendeau D."/>
            <person name="Katinka M."/>
            <person name="Keller A.-M."/>
            <person name="Kissmehl R."/>
            <person name="Klotz C."/>
            <person name="Koll F."/>
            <person name="Le Moue A."/>
            <person name="Lepere C."/>
            <person name="Malinsky S."/>
            <person name="Nowacki M."/>
            <person name="Nowak J.K."/>
            <person name="Plattner H."/>
            <person name="Poulain J."/>
            <person name="Ruiz F."/>
            <person name="Serrano V."/>
            <person name="Zagulski M."/>
            <person name="Dessen P."/>
            <person name="Betermier M."/>
            <person name="Weissenbach J."/>
            <person name="Scarpelli C."/>
            <person name="Schachter V."/>
            <person name="Sperling L."/>
            <person name="Meyer E."/>
            <person name="Cohen J."/>
            <person name="Wincker P."/>
        </authorList>
    </citation>
    <scope>NUCLEOTIDE SEQUENCE [LARGE SCALE GENOMIC DNA]</scope>
    <source>
        <strain evidence="3 4">Stock d4-2</strain>
    </source>
</reference>